<evidence type="ECO:0000313" key="5">
    <source>
        <dbReference type="EnsemblPlants" id="KRH26240"/>
    </source>
</evidence>
<dbReference type="PaxDb" id="3847-GLYMA12G26550.2"/>
<protein>
    <recommendedName>
        <fullName evidence="2">Protein FAR1-RELATED SEQUENCE</fullName>
    </recommendedName>
</protein>
<dbReference type="GO" id="GO:0005634">
    <property type="term" value="C:nucleus"/>
    <property type="evidence" value="ECO:0007669"/>
    <property type="project" value="UniProtKB-SubCell"/>
</dbReference>
<comment type="subcellular location">
    <subcellularLocation>
        <location evidence="2">Nucleus</location>
    </subcellularLocation>
</comment>
<dbReference type="PANTHER" id="PTHR31669">
    <property type="entry name" value="PROTEIN FAR1-RELATED SEQUENCE 10-RELATED"/>
    <property type="match status" value="1"/>
</dbReference>
<sequence>MRKLKTTDAGGALKYPSLLCQKDPIMVVTYTVDERERLQYLFWCDAESQMNYKVFGVNHHNHTIVFAAAVVTNETEETYVWLFEKFLQAMNGKAPFSVIADGDVAMKNSIKRVFLNAHHRLSVGHLMRNATSHVRDKGVLKCLKSFMLSDIEVVEFEERWTNMVGKYELQDNHWITDLYARRKTWSPTHIRGNFFAGIQTTSRCEAFHSHVAKYVDVKLNLTEFVEQFQRSLTLQSLEKSVGTILTKEMLLLLKPTIAKTVRFKVVDCKEMTMFSIYTVVKYRSESIWCVCYWQMSNDFICSCFRMESIGLPCDHIVSVLLCLNITNFPNSLLTDRWSKNAKEPIKGKYLGASLYWESEDIARYATLLQLSREVCEAGYRVEEDFDDLVVLFSNEVTRLKSKNINAGVQNEMETHVETVNEFDGVLNPPVVRAKGCGQTMNNESNSRRRIQTCGICGATGHNRRKCTVLSQNSIDAGGRVGIPPSHQTCNAPKMTDE</sequence>
<keyword evidence="6" id="KW-1185">Reference proteome</keyword>
<dbReference type="InterPro" id="IPR007527">
    <property type="entry name" value="Znf_SWIM"/>
</dbReference>
<keyword evidence="1 2" id="KW-0863">Zinc-finger</keyword>
<reference evidence="4 5" key="1">
    <citation type="journal article" date="2010" name="Nature">
        <title>Genome sequence of the palaeopolyploid soybean.</title>
        <authorList>
            <person name="Schmutz J."/>
            <person name="Cannon S.B."/>
            <person name="Schlueter J."/>
            <person name="Ma J."/>
            <person name="Mitros T."/>
            <person name="Nelson W."/>
            <person name="Hyten D.L."/>
            <person name="Song Q."/>
            <person name="Thelen J.J."/>
            <person name="Cheng J."/>
            <person name="Xu D."/>
            <person name="Hellsten U."/>
            <person name="May G.D."/>
            <person name="Yu Y."/>
            <person name="Sakurai T."/>
            <person name="Umezawa T."/>
            <person name="Bhattacharyya M.K."/>
            <person name="Sandhu D."/>
            <person name="Valliyodan B."/>
            <person name="Lindquist E."/>
            <person name="Peto M."/>
            <person name="Grant D."/>
            <person name="Shu S."/>
            <person name="Goodstein D."/>
            <person name="Barry K."/>
            <person name="Futrell-Griggs M."/>
            <person name="Abernathy B."/>
            <person name="Du J."/>
            <person name="Tian Z."/>
            <person name="Zhu L."/>
            <person name="Gill N."/>
            <person name="Joshi T."/>
            <person name="Libault M."/>
            <person name="Sethuraman A."/>
            <person name="Zhang X.-C."/>
            <person name="Shinozaki K."/>
            <person name="Nguyen H.T."/>
            <person name="Wing R.A."/>
            <person name="Cregan P."/>
            <person name="Specht J."/>
            <person name="Grimwood J."/>
            <person name="Rokhsar D."/>
            <person name="Stacey G."/>
            <person name="Shoemaker R.C."/>
            <person name="Jackson S.A."/>
        </authorList>
    </citation>
    <scope>NUCLEOTIDE SEQUENCE</scope>
    <source>
        <strain evidence="5">cv. Williams 82</strain>
        <tissue evidence="4">Callus</tissue>
    </source>
</reference>
<dbReference type="EMBL" id="CM000845">
    <property type="protein sequence ID" value="KRH26240.1"/>
    <property type="molecule type" value="Genomic_DNA"/>
</dbReference>
<dbReference type="HOGENOM" id="CLU_008459_9_2_1"/>
<dbReference type="InterPro" id="IPR018289">
    <property type="entry name" value="MULE_transposase_dom"/>
</dbReference>
<name>K7LV62_SOYBN</name>
<dbReference type="OMA" id="QNEMETH"/>
<comment type="function">
    <text evidence="2">Putative transcription activator involved in regulating light control of development.</text>
</comment>
<dbReference type="InParanoid" id="K7LV62"/>
<accession>K7LV62</accession>
<proteinExistence type="inferred from homology"/>
<reference evidence="5" key="2">
    <citation type="submission" date="2018-02" db="UniProtKB">
        <authorList>
            <consortium name="EnsemblPlants"/>
        </authorList>
    </citation>
    <scope>IDENTIFICATION</scope>
    <source>
        <strain evidence="5">Williams 82</strain>
    </source>
</reference>
<dbReference type="eggNOG" id="ENOG502RYFA">
    <property type="taxonomic scope" value="Eukaryota"/>
</dbReference>
<feature type="domain" description="SWIM-type" evidence="3">
    <location>
        <begin position="277"/>
        <end position="324"/>
    </location>
</feature>
<evidence type="ECO:0000259" key="3">
    <source>
        <dbReference type="PROSITE" id="PS50966"/>
    </source>
</evidence>
<comment type="similarity">
    <text evidence="2">Belongs to the FHY3/FAR1 family.</text>
</comment>
<evidence type="ECO:0000313" key="4">
    <source>
        <dbReference type="EMBL" id="KRH26240.1"/>
    </source>
</evidence>
<dbReference type="STRING" id="3847.K7LV62"/>
<dbReference type="Pfam" id="PF10551">
    <property type="entry name" value="MULE"/>
    <property type="match status" value="1"/>
</dbReference>
<keyword evidence="2" id="KW-0539">Nucleus</keyword>
<gene>
    <name evidence="4" type="ORF">GLYMA_12G162500</name>
</gene>
<evidence type="ECO:0000256" key="2">
    <source>
        <dbReference type="RuleBase" id="RU367018"/>
    </source>
</evidence>
<evidence type="ECO:0000256" key="1">
    <source>
        <dbReference type="PROSITE-ProRule" id="PRU00325"/>
    </source>
</evidence>
<reference evidence="4" key="3">
    <citation type="submission" date="2018-07" db="EMBL/GenBank/DDBJ databases">
        <title>WGS assembly of Glycine max.</title>
        <authorList>
            <person name="Schmutz J."/>
            <person name="Cannon S."/>
            <person name="Schlueter J."/>
            <person name="Ma J."/>
            <person name="Mitros T."/>
            <person name="Nelson W."/>
            <person name="Hyten D."/>
            <person name="Song Q."/>
            <person name="Thelen J."/>
            <person name="Cheng J."/>
            <person name="Xu D."/>
            <person name="Hellsten U."/>
            <person name="May G."/>
            <person name="Yu Y."/>
            <person name="Sakurai T."/>
            <person name="Umezawa T."/>
            <person name="Bhattacharyya M."/>
            <person name="Sandhu D."/>
            <person name="Valliyodan B."/>
            <person name="Lindquist E."/>
            <person name="Peto M."/>
            <person name="Grant D."/>
            <person name="Shu S."/>
            <person name="Goodstein D."/>
            <person name="Barry K."/>
            <person name="Futrell-Griggs M."/>
            <person name="Abernathy B."/>
            <person name="Du J."/>
            <person name="Tian Z."/>
            <person name="Zhu L."/>
            <person name="Gill N."/>
            <person name="Joshi T."/>
            <person name="Libault M."/>
            <person name="Sethuraman A."/>
            <person name="Zhang X."/>
            <person name="Shinozaki K."/>
            <person name="Nguyen H."/>
            <person name="Wing R."/>
            <person name="Cregan P."/>
            <person name="Specht J."/>
            <person name="Grimwood J."/>
            <person name="Rokhsar D."/>
            <person name="Stacey G."/>
            <person name="Shoemaker R."/>
            <person name="Jackson S."/>
        </authorList>
    </citation>
    <scope>NUCLEOTIDE SEQUENCE</scope>
    <source>
        <tissue evidence="4">Callus</tissue>
    </source>
</reference>
<dbReference type="AlphaFoldDB" id="K7LV62"/>
<organism evidence="4">
    <name type="scientific">Glycine max</name>
    <name type="common">Soybean</name>
    <name type="synonym">Glycine hispida</name>
    <dbReference type="NCBI Taxonomy" id="3847"/>
    <lineage>
        <taxon>Eukaryota</taxon>
        <taxon>Viridiplantae</taxon>
        <taxon>Streptophyta</taxon>
        <taxon>Embryophyta</taxon>
        <taxon>Tracheophyta</taxon>
        <taxon>Spermatophyta</taxon>
        <taxon>Magnoliopsida</taxon>
        <taxon>eudicotyledons</taxon>
        <taxon>Gunneridae</taxon>
        <taxon>Pentapetalae</taxon>
        <taxon>rosids</taxon>
        <taxon>fabids</taxon>
        <taxon>Fabales</taxon>
        <taxon>Fabaceae</taxon>
        <taxon>Papilionoideae</taxon>
        <taxon>50 kb inversion clade</taxon>
        <taxon>NPAAA clade</taxon>
        <taxon>indigoferoid/millettioid clade</taxon>
        <taxon>Phaseoleae</taxon>
        <taxon>Glycine</taxon>
        <taxon>Glycine subgen. Soja</taxon>
    </lineage>
</organism>
<dbReference type="PROSITE" id="PS50966">
    <property type="entry name" value="ZF_SWIM"/>
    <property type="match status" value="1"/>
</dbReference>
<keyword evidence="2" id="KW-0862">Zinc</keyword>
<dbReference type="InterPro" id="IPR031052">
    <property type="entry name" value="FHY3/FAR1"/>
</dbReference>
<dbReference type="Gramene" id="KRH26240">
    <property type="protein sequence ID" value="KRH26240"/>
    <property type="gene ID" value="GLYMA_12G162500"/>
</dbReference>
<dbReference type="EnsemblPlants" id="KRH26240">
    <property type="protein sequence ID" value="KRH26240"/>
    <property type="gene ID" value="GLYMA_12G162500"/>
</dbReference>
<dbReference type="GO" id="GO:0006355">
    <property type="term" value="P:regulation of DNA-templated transcription"/>
    <property type="evidence" value="ECO:0007669"/>
    <property type="project" value="UniProtKB-UniRule"/>
</dbReference>
<dbReference type="Proteomes" id="UP000008827">
    <property type="component" value="Chromosome 12"/>
</dbReference>
<keyword evidence="2" id="KW-0479">Metal-binding</keyword>
<dbReference type="GO" id="GO:0008270">
    <property type="term" value="F:zinc ion binding"/>
    <property type="evidence" value="ECO:0007669"/>
    <property type="project" value="UniProtKB-UniRule"/>
</dbReference>
<dbReference type="PANTHER" id="PTHR31669:SF292">
    <property type="entry name" value="OS02G0262500 PROTEIN"/>
    <property type="match status" value="1"/>
</dbReference>
<evidence type="ECO:0000313" key="6">
    <source>
        <dbReference type="Proteomes" id="UP000008827"/>
    </source>
</evidence>